<gene>
    <name evidence="1" type="ORF">GCM10009655_17680</name>
</gene>
<reference evidence="1 2" key="1">
    <citation type="journal article" date="2019" name="Int. J. Syst. Evol. Microbiol.">
        <title>The Global Catalogue of Microorganisms (GCM) 10K type strain sequencing project: providing services to taxonomists for standard genome sequencing and annotation.</title>
        <authorList>
            <consortium name="The Broad Institute Genomics Platform"/>
            <consortium name="The Broad Institute Genome Sequencing Center for Infectious Disease"/>
            <person name="Wu L."/>
            <person name="Ma J."/>
        </authorList>
    </citation>
    <scope>NUCLEOTIDE SEQUENCE [LARGE SCALE GENOMIC DNA]</scope>
    <source>
        <strain evidence="1 2">JCM 12762</strain>
    </source>
</reference>
<dbReference type="Proteomes" id="UP001500943">
    <property type="component" value="Unassembled WGS sequence"/>
</dbReference>
<keyword evidence="2" id="KW-1185">Reference proteome</keyword>
<evidence type="ECO:0000313" key="1">
    <source>
        <dbReference type="EMBL" id="GAA1218743.1"/>
    </source>
</evidence>
<proteinExistence type="predicted"/>
<evidence type="ECO:0000313" key="2">
    <source>
        <dbReference type="Proteomes" id="UP001500943"/>
    </source>
</evidence>
<protein>
    <recommendedName>
        <fullName evidence="3">Acetone carboxylase</fullName>
    </recommendedName>
</protein>
<organism evidence="1 2">
    <name type="scientific">Rhodoglobus aureus</name>
    <dbReference type="NCBI Taxonomy" id="191497"/>
    <lineage>
        <taxon>Bacteria</taxon>
        <taxon>Bacillati</taxon>
        <taxon>Actinomycetota</taxon>
        <taxon>Actinomycetes</taxon>
        <taxon>Micrococcales</taxon>
        <taxon>Microbacteriaceae</taxon>
        <taxon>Rhodoglobus</taxon>
    </lineage>
</organism>
<sequence>MIGENGPATSQCSRAGCPLDAEWNVNWRNPRIHGLDRVKIWLACNEHVDYLNEYLSSRGFPVVVSDLAHPATVVPDGAAQ</sequence>
<accession>A0ABN1VPC1</accession>
<dbReference type="EMBL" id="BAAAKW010000030">
    <property type="protein sequence ID" value="GAA1218743.1"/>
    <property type="molecule type" value="Genomic_DNA"/>
</dbReference>
<evidence type="ECO:0008006" key="3">
    <source>
        <dbReference type="Google" id="ProtNLM"/>
    </source>
</evidence>
<name>A0ABN1VPC1_9MICO</name>
<comment type="caution">
    <text evidence="1">The sequence shown here is derived from an EMBL/GenBank/DDBJ whole genome shotgun (WGS) entry which is preliminary data.</text>
</comment>